<organism evidence="2 3">
    <name type="scientific">Pendulispora albinea</name>
    <dbReference type="NCBI Taxonomy" id="2741071"/>
    <lineage>
        <taxon>Bacteria</taxon>
        <taxon>Pseudomonadati</taxon>
        <taxon>Myxococcota</taxon>
        <taxon>Myxococcia</taxon>
        <taxon>Myxococcales</taxon>
        <taxon>Sorangiineae</taxon>
        <taxon>Pendulisporaceae</taxon>
        <taxon>Pendulispora</taxon>
    </lineage>
</organism>
<evidence type="ECO:0000259" key="1">
    <source>
        <dbReference type="Pfam" id="PF17928"/>
    </source>
</evidence>
<protein>
    <recommendedName>
        <fullName evidence="1">Tetracyclin repressor SCO1712-like C-terminal domain-containing protein</fullName>
    </recommendedName>
</protein>
<evidence type="ECO:0000313" key="3">
    <source>
        <dbReference type="Proteomes" id="UP001370348"/>
    </source>
</evidence>
<accession>A0ABZ2M7P0</accession>
<feature type="domain" description="Tetracyclin repressor SCO1712-like C-terminal" evidence="1">
    <location>
        <begin position="2"/>
        <end position="58"/>
    </location>
</feature>
<proteinExistence type="predicted"/>
<gene>
    <name evidence="2" type="ORF">LZC94_14925</name>
</gene>
<sequence>MLAAAMARAHKVSDPERFASMAFLIWQLGESTMRLAISVDRNEGAALVAAYKKMTMREIVHPRP</sequence>
<dbReference type="EMBL" id="CP089984">
    <property type="protein sequence ID" value="WXB18521.1"/>
    <property type="molecule type" value="Genomic_DNA"/>
</dbReference>
<dbReference type="InterPro" id="IPR041674">
    <property type="entry name" value="TetR_C_22"/>
</dbReference>
<evidence type="ECO:0000313" key="2">
    <source>
        <dbReference type="EMBL" id="WXB18521.1"/>
    </source>
</evidence>
<reference evidence="2 3" key="1">
    <citation type="submission" date="2021-12" db="EMBL/GenBank/DDBJ databases">
        <title>Discovery of the Pendulisporaceae a myxobacterial family with distinct sporulation behavior and unique specialized metabolism.</title>
        <authorList>
            <person name="Garcia R."/>
            <person name="Popoff A."/>
            <person name="Bader C.D."/>
            <person name="Loehr J."/>
            <person name="Walesch S."/>
            <person name="Walt C."/>
            <person name="Boldt J."/>
            <person name="Bunk B."/>
            <person name="Haeckl F.J.F.P.J."/>
            <person name="Gunesch A.P."/>
            <person name="Birkelbach J."/>
            <person name="Nuebel U."/>
            <person name="Pietschmann T."/>
            <person name="Bach T."/>
            <person name="Mueller R."/>
        </authorList>
    </citation>
    <scope>NUCLEOTIDE SEQUENCE [LARGE SCALE GENOMIC DNA]</scope>
    <source>
        <strain evidence="2 3">MSr11954</strain>
    </source>
</reference>
<keyword evidence="3" id="KW-1185">Reference proteome</keyword>
<dbReference type="Proteomes" id="UP001370348">
    <property type="component" value="Chromosome"/>
</dbReference>
<dbReference type="Pfam" id="PF17928">
    <property type="entry name" value="TetR_C_22"/>
    <property type="match status" value="1"/>
</dbReference>
<name>A0ABZ2M7P0_9BACT</name>